<feature type="transmembrane region" description="Helical" evidence="4">
    <location>
        <begin position="66"/>
        <end position="86"/>
    </location>
</feature>
<keyword evidence="1 4" id="KW-0812">Transmembrane</keyword>
<feature type="transmembrane region" description="Helical" evidence="4">
    <location>
        <begin position="258"/>
        <end position="281"/>
    </location>
</feature>
<feature type="transmembrane region" description="Helical" evidence="4">
    <location>
        <begin position="349"/>
        <end position="371"/>
    </location>
</feature>
<feature type="transmembrane region" description="Helical" evidence="4">
    <location>
        <begin position="319"/>
        <end position="337"/>
    </location>
</feature>
<dbReference type="RefSeq" id="WP_062764036.1">
    <property type="nucleotide sequence ID" value="NZ_CP121042.1"/>
</dbReference>
<feature type="transmembrane region" description="Helical" evidence="4">
    <location>
        <begin position="229"/>
        <end position="252"/>
    </location>
</feature>
<dbReference type="InterPro" id="IPR052952">
    <property type="entry name" value="MFS-Transporter"/>
</dbReference>
<evidence type="ECO:0000256" key="2">
    <source>
        <dbReference type="ARBA" id="ARBA00022989"/>
    </source>
</evidence>
<keyword evidence="3 4" id="KW-0472">Membrane</keyword>
<feature type="transmembrane region" description="Helical" evidence="4">
    <location>
        <begin position="98"/>
        <end position="122"/>
    </location>
</feature>
<dbReference type="InterPro" id="IPR011701">
    <property type="entry name" value="MFS"/>
</dbReference>
<feature type="transmembrane region" description="Helical" evidence="4">
    <location>
        <begin position="383"/>
        <end position="402"/>
    </location>
</feature>
<proteinExistence type="predicted"/>
<dbReference type="SUPFAM" id="SSF103473">
    <property type="entry name" value="MFS general substrate transporter"/>
    <property type="match status" value="1"/>
</dbReference>
<evidence type="ECO:0000313" key="7">
    <source>
        <dbReference type="Proteomes" id="UP000075787"/>
    </source>
</evidence>
<dbReference type="EMBL" id="LPZR01000154">
    <property type="protein sequence ID" value="KYO52578.1"/>
    <property type="molecule type" value="Genomic_DNA"/>
</dbReference>
<protein>
    <recommendedName>
        <fullName evidence="5">Major facilitator superfamily (MFS) profile domain-containing protein</fullName>
    </recommendedName>
</protein>
<evidence type="ECO:0000256" key="1">
    <source>
        <dbReference type="ARBA" id="ARBA00022692"/>
    </source>
</evidence>
<dbReference type="PROSITE" id="PS50850">
    <property type="entry name" value="MFS"/>
    <property type="match status" value="1"/>
</dbReference>
<dbReference type="GO" id="GO:0022857">
    <property type="term" value="F:transmembrane transporter activity"/>
    <property type="evidence" value="ECO:0007669"/>
    <property type="project" value="InterPro"/>
</dbReference>
<organism evidence="6 7">
    <name type="scientific">Tistrella mobilis</name>
    <dbReference type="NCBI Taxonomy" id="171437"/>
    <lineage>
        <taxon>Bacteria</taxon>
        <taxon>Pseudomonadati</taxon>
        <taxon>Pseudomonadota</taxon>
        <taxon>Alphaproteobacteria</taxon>
        <taxon>Geminicoccales</taxon>
        <taxon>Geminicoccaceae</taxon>
        <taxon>Tistrella</taxon>
    </lineage>
</organism>
<comment type="caution">
    <text evidence="6">The sequence shown here is derived from an EMBL/GenBank/DDBJ whole genome shotgun (WGS) entry which is preliminary data.</text>
</comment>
<keyword evidence="2 4" id="KW-1133">Transmembrane helix</keyword>
<accession>A0A162L061</accession>
<evidence type="ECO:0000256" key="4">
    <source>
        <dbReference type="SAM" id="Phobius"/>
    </source>
</evidence>
<dbReference type="GeneID" id="97239035"/>
<gene>
    <name evidence="6" type="ORF">AUP44_04790</name>
</gene>
<evidence type="ECO:0000313" key="6">
    <source>
        <dbReference type="EMBL" id="KYO52578.1"/>
    </source>
</evidence>
<dbReference type="Proteomes" id="UP000075787">
    <property type="component" value="Unassembled WGS sequence"/>
</dbReference>
<feature type="transmembrane region" description="Helical" evidence="4">
    <location>
        <begin position="173"/>
        <end position="193"/>
    </location>
</feature>
<name>A0A162L061_9PROT</name>
<dbReference type="InterPro" id="IPR036259">
    <property type="entry name" value="MFS_trans_sf"/>
</dbReference>
<dbReference type="InterPro" id="IPR020846">
    <property type="entry name" value="MFS_dom"/>
</dbReference>
<dbReference type="PANTHER" id="PTHR23527">
    <property type="entry name" value="BLL3282 PROTEIN"/>
    <property type="match status" value="1"/>
</dbReference>
<dbReference type="AlphaFoldDB" id="A0A162L061"/>
<reference evidence="6 7" key="1">
    <citation type="submission" date="2015-12" db="EMBL/GenBank/DDBJ databases">
        <title>Genome sequence of Tistrella mobilis MCCC 1A02139.</title>
        <authorList>
            <person name="Lu L."/>
            <person name="Lai Q."/>
            <person name="Shao Z."/>
            <person name="Qian P."/>
        </authorList>
    </citation>
    <scope>NUCLEOTIDE SEQUENCE [LARGE SCALE GENOMIC DNA]</scope>
    <source>
        <strain evidence="6 7">MCCC 1A02139</strain>
    </source>
</reference>
<dbReference type="PANTHER" id="PTHR23527:SF1">
    <property type="entry name" value="BLL3282 PROTEIN"/>
    <property type="match status" value="1"/>
</dbReference>
<feature type="transmembrane region" description="Helical" evidence="4">
    <location>
        <begin position="288"/>
        <end position="313"/>
    </location>
</feature>
<feature type="transmembrane region" description="Helical" evidence="4">
    <location>
        <begin position="39"/>
        <end position="60"/>
    </location>
</feature>
<evidence type="ECO:0000259" key="5">
    <source>
        <dbReference type="PROSITE" id="PS50850"/>
    </source>
</evidence>
<evidence type="ECO:0000256" key="3">
    <source>
        <dbReference type="ARBA" id="ARBA00023136"/>
    </source>
</evidence>
<dbReference type="Gene3D" id="1.20.1250.20">
    <property type="entry name" value="MFS general substrate transporter like domains"/>
    <property type="match status" value="2"/>
</dbReference>
<feature type="domain" description="Major facilitator superfamily (MFS) profile" evidence="5">
    <location>
        <begin position="23"/>
        <end position="409"/>
    </location>
</feature>
<sequence length="410" mass="41141">MAQADTPHPSTPADIPGPPRLLTALLVTMAVQMVSTGGALALSTIAPIAAAALGVAPALVGFQVSLVYLAAAVTSVMAGGIVRRFGPARASQISMATFVIALPAFGSGSLPLMAAAALIAGFGYGLNNPAASQILIRVTPEGRRNTVFSLKQAGVPLGGVTAGLAFPAMAVALGWQSGLWLAALAPLALILVLQRLRPAWDADREPGARIAQDWMQGPRLTLREAPLRALGLLGLLYSMLQLSLSTFTVVMLVTEHGWSPVAAGSALALIQASGALGRVIWGFLADRLGAGFLVLAIVGAISGAGALAIGPAAAAGPGVQLALLCLIGNTTNGWNGVMLAEAARRAPTGLVGAVTGGVLILTFGGVVIGPAGFSAAQGLTGSYAATFALFGLVSLAGAAFAFRAHLANRR</sequence>
<dbReference type="OrthoDB" id="7488909at2"/>
<dbReference type="Pfam" id="PF07690">
    <property type="entry name" value="MFS_1"/>
    <property type="match status" value="1"/>
</dbReference>